<feature type="chain" id="PRO_5046508797" evidence="3">
    <location>
        <begin position="22"/>
        <end position="528"/>
    </location>
</feature>
<evidence type="ECO:0000313" key="6">
    <source>
        <dbReference type="Proteomes" id="UP001172778"/>
    </source>
</evidence>
<gene>
    <name evidence="5" type="ORF">PZA18_08000</name>
</gene>
<evidence type="ECO:0000256" key="2">
    <source>
        <dbReference type="ARBA" id="ARBA00022729"/>
    </source>
</evidence>
<comment type="similarity">
    <text evidence="1">Belongs to the bacterial solute-binding protein 5 family.</text>
</comment>
<evidence type="ECO:0000256" key="1">
    <source>
        <dbReference type="ARBA" id="ARBA00005695"/>
    </source>
</evidence>
<dbReference type="PANTHER" id="PTHR30290:SF38">
    <property type="entry name" value="D,D-DIPEPTIDE-BINDING PERIPLASMIC PROTEIN DDPA-RELATED"/>
    <property type="match status" value="1"/>
</dbReference>
<evidence type="ECO:0000256" key="3">
    <source>
        <dbReference type="SAM" id="SignalP"/>
    </source>
</evidence>
<dbReference type="InterPro" id="IPR000914">
    <property type="entry name" value="SBP_5_dom"/>
</dbReference>
<dbReference type="PIRSF" id="PIRSF002741">
    <property type="entry name" value="MppA"/>
    <property type="match status" value="1"/>
</dbReference>
<accession>A0ABT7DVB5</accession>
<dbReference type="InterPro" id="IPR039424">
    <property type="entry name" value="SBP_5"/>
</dbReference>
<keyword evidence="2 3" id="KW-0732">Signal</keyword>
<dbReference type="EMBL" id="JARRAF010000007">
    <property type="protein sequence ID" value="MDK2123986.1"/>
    <property type="molecule type" value="Genomic_DNA"/>
</dbReference>
<name>A0ABT7DVB5_9NEIS</name>
<dbReference type="PANTHER" id="PTHR30290">
    <property type="entry name" value="PERIPLASMIC BINDING COMPONENT OF ABC TRANSPORTER"/>
    <property type="match status" value="1"/>
</dbReference>
<dbReference type="PROSITE" id="PS01040">
    <property type="entry name" value="SBP_BACTERIAL_5"/>
    <property type="match status" value="1"/>
</dbReference>
<dbReference type="Gene3D" id="3.90.76.10">
    <property type="entry name" value="Dipeptide-binding Protein, Domain 1"/>
    <property type="match status" value="1"/>
</dbReference>
<organism evidence="5 6">
    <name type="scientific">Parachitinimonas caeni</name>
    <dbReference type="NCBI Taxonomy" id="3031301"/>
    <lineage>
        <taxon>Bacteria</taxon>
        <taxon>Pseudomonadati</taxon>
        <taxon>Pseudomonadota</taxon>
        <taxon>Betaproteobacteria</taxon>
        <taxon>Neisseriales</taxon>
        <taxon>Chitinibacteraceae</taxon>
        <taxon>Parachitinimonas</taxon>
    </lineage>
</organism>
<feature type="signal peptide" evidence="3">
    <location>
        <begin position="1"/>
        <end position="21"/>
    </location>
</feature>
<evidence type="ECO:0000313" key="5">
    <source>
        <dbReference type="EMBL" id="MDK2123986.1"/>
    </source>
</evidence>
<dbReference type="Proteomes" id="UP001172778">
    <property type="component" value="Unassembled WGS sequence"/>
</dbReference>
<keyword evidence="6" id="KW-1185">Reference proteome</keyword>
<dbReference type="CDD" id="cd08493">
    <property type="entry name" value="PBP2_DppA_like"/>
    <property type="match status" value="1"/>
</dbReference>
<dbReference type="Gene3D" id="3.10.105.10">
    <property type="entry name" value="Dipeptide-binding Protein, Domain 3"/>
    <property type="match status" value="1"/>
</dbReference>
<feature type="domain" description="Solute-binding protein family 5" evidence="4">
    <location>
        <begin position="66"/>
        <end position="446"/>
    </location>
</feature>
<reference evidence="5" key="1">
    <citation type="submission" date="2023-03" db="EMBL/GenBank/DDBJ databases">
        <title>Chitinimonas shenzhenensis gen. nov., sp. nov., a novel member of family Burkholderiaceae isolated from activated sludge collected in Shen Zhen, China.</title>
        <authorList>
            <person name="Wang X."/>
        </authorList>
    </citation>
    <scope>NUCLEOTIDE SEQUENCE</scope>
    <source>
        <strain evidence="5">DQS-5</strain>
    </source>
</reference>
<comment type="caution">
    <text evidence="5">The sequence shown here is derived from an EMBL/GenBank/DDBJ whole genome shotgun (WGS) entry which is preliminary data.</text>
</comment>
<sequence length="528" mass="58588">MRSVFHLSALALALATTPVLAKPLIFCSDGEPEGFDSAMFTAATTNDASSEAIYNRLVDFQKGSTKVVPGLAVKWEISDDGLTYIFHLRRGVKFHTTEWFTPSREFNADDVLFSFKRQLDKDHPGHTASKQGWPYANDMSFPDLIKSIEKIDPYKVKFVLSRPDAPFLADLGMGFTSIVSAEYGEKLVKDGKPELINTQPVGTGPFVFKKYQKGEFVRYEANPSYWGGKQPIDKLVFAITADPAVRAQKIKAGECNFMTYPKPADVPGLQADSKLHVQTTEALVTSYLAFNTQKKPLADKRVRQALSMAIDKDAIIKTVYEGRAAKAHLPFPPSMWGYNKSIKPLAHDYAKAKDLLKQAGFPNGFETTIWVRVGGGGSNPNSKLTAELIQADWKKVGVEAKIVVMEWAELLKRSKAGEHEVTINGWAGDNGDPDNFLTPNLSCKAAESGENRARWCNKKFDELLERARLVTKVAERTKMYEEAQKIFAEEAPWSALAHPMMTVVSQKNVTGFVPSPFTNNNFTGVNVK</sequence>
<proteinExistence type="inferred from homology"/>
<dbReference type="InterPro" id="IPR030678">
    <property type="entry name" value="Peptide/Ni-bd"/>
</dbReference>
<dbReference type="Pfam" id="PF00496">
    <property type="entry name" value="SBP_bac_5"/>
    <property type="match status" value="1"/>
</dbReference>
<dbReference type="RefSeq" id="WP_284100295.1">
    <property type="nucleotide sequence ID" value="NZ_JARRAF010000007.1"/>
</dbReference>
<dbReference type="Gene3D" id="3.40.190.10">
    <property type="entry name" value="Periplasmic binding protein-like II"/>
    <property type="match status" value="1"/>
</dbReference>
<dbReference type="SUPFAM" id="SSF53850">
    <property type="entry name" value="Periplasmic binding protein-like II"/>
    <property type="match status" value="1"/>
</dbReference>
<protein>
    <submittedName>
        <fullName evidence="5">ABC transporter substrate-binding protein</fullName>
    </submittedName>
</protein>
<evidence type="ECO:0000259" key="4">
    <source>
        <dbReference type="Pfam" id="PF00496"/>
    </source>
</evidence>
<dbReference type="InterPro" id="IPR023765">
    <property type="entry name" value="SBP_5_CS"/>
</dbReference>